<dbReference type="GO" id="GO:0009403">
    <property type="term" value="P:toxin biosynthetic process"/>
    <property type="evidence" value="ECO:0007669"/>
    <property type="project" value="InterPro"/>
</dbReference>
<evidence type="ECO:0000256" key="3">
    <source>
        <dbReference type="ARBA" id="ARBA00022989"/>
    </source>
</evidence>
<dbReference type="EMBL" id="JAVDQD010000001">
    <property type="protein sequence ID" value="MDR6238065.1"/>
    <property type="molecule type" value="Genomic_DNA"/>
</dbReference>
<keyword evidence="3 5" id="KW-1133">Transmembrane helix</keyword>
<dbReference type="InterPro" id="IPR003825">
    <property type="entry name" value="Colicin-V_CvpA"/>
</dbReference>
<dbReference type="PANTHER" id="PTHR37306:SF1">
    <property type="entry name" value="COLICIN V PRODUCTION PROTEIN"/>
    <property type="match status" value="1"/>
</dbReference>
<keyword evidence="2 5" id="KW-0812">Transmembrane</keyword>
<dbReference type="Pfam" id="PF02674">
    <property type="entry name" value="Colicin_V"/>
    <property type="match status" value="1"/>
</dbReference>
<dbReference type="RefSeq" id="WP_309937535.1">
    <property type="nucleotide sequence ID" value="NZ_AP025305.1"/>
</dbReference>
<evidence type="ECO:0000256" key="4">
    <source>
        <dbReference type="ARBA" id="ARBA00023136"/>
    </source>
</evidence>
<feature type="transmembrane region" description="Helical" evidence="5">
    <location>
        <begin position="63"/>
        <end position="82"/>
    </location>
</feature>
<keyword evidence="7" id="KW-1185">Reference proteome</keyword>
<evidence type="ECO:0000256" key="5">
    <source>
        <dbReference type="SAM" id="Phobius"/>
    </source>
</evidence>
<evidence type="ECO:0000256" key="2">
    <source>
        <dbReference type="ARBA" id="ARBA00022692"/>
    </source>
</evidence>
<feature type="transmembrane region" description="Helical" evidence="5">
    <location>
        <begin position="23"/>
        <end position="42"/>
    </location>
</feature>
<keyword evidence="4 5" id="KW-0472">Membrane</keyword>
<comment type="subcellular location">
    <subcellularLocation>
        <location evidence="1">Membrane</location>
        <topology evidence="1">Multi-pass membrane protein</topology>
    </subcellularLocation>
</comment>
<protein>
    <submittedName>
        <fullName evidence="6">Membrane protein required for colicin V production</fullName>
    </submittedName>
</protein>
<evidence type="ECO:0000313" key="7">
    <source>
        <dbReference type="Proteomes" id="UP001185092"/>
    </source>
</evidence>
<organism evidence="6 7">
    <name type="scientific">Aureibacter tunicatorum</name>
    <dbReference type="NCBI Taxonomy" id="866807"/>
    <lineage>
        <taxon>Bacteria</taxon>
        <taxon>Pseudomonadati</taxon>
        <taxon>Bacteroidota</taxon>
        <taxon>Cytophagia</taxon>
        <taxon>Cytophagales</taxon>
        <taxon>Persicobacteraceae</taxon>
        <taxon>Aureibacter</taxon>
    </lineage>
</organism>
<evidence type="ECO:0000256" key="1">
    <source>
        <dbReference type="ARBA" id="ARBA00004141"/>
    </source>
</evidence>
<reference evidence="6" key="1">
    <citation type="submission" date="2023-07" db="EMBL/GenBank/DDBJ databases">
        <title>Genomic Encyclopedia of Type Strains, Phase IV (KMG-IV): sequencing the most valuable type-strain genomes for metagenomic binning, comparative biology and taxonomic classification.</title>
        <authorList>
            <person name="Goeker M."/>
        </authorList>
    </citation>
    <scope>NUCLEOTIDE SEQUENCE</scope>
    <source>
        <strain evidence="6">DSM 26174</strain>
    </source>
</reference>
<dbReference type="GO" id="GO:0016020">
    <property type="term" value="C:membrane"/>
    <property type="evidence" value="ECO:0007669"/>
    <property type="project" value="UniProtKB-SubCell"/>
</dbReference>
<feature type="transmembrane region" description="Helical" evidence="5">
    <location>
        <begin position="102"/>
        <end position="123"/>
    </location>
</feature>
<proteinExistence type="predicted"/>
<sequence length="179" mass="20051">MEIIDLILLGIILFGAFRGFKKGLLIEAFSLAVVIIGFWGAYRFSGAFGKYIEQYVNLPDERYVSYALFFVVLIGIIWVGILAAKALKASLSVSLIGSADRFMGAVLGFLKWLLGLSLFIWVLNFIDIKLPKEIVGKSLLYGPIQKIVPSLFEKSTDLLPKSEKVIEELKERMKNIEGR</sequence>
<gene>
    <name evidence="6" type="ORF">HNQ88_001041</name>
</gene>
<comment type="caution">
    <text evidence="6">The sequence shown here is derived from an EMBL/GenBank/DDBJ whole genome shotgun (WGS) entry which is preliminary data.</text>
</comment>
<dbReference type="AlphaFoldDB" id="A0AAE3XLD3"/>
<evidence type="ECO:0000313" key="6">
    <source>
        <dbReference type="EMBL" id="MDR6238065.1"/>
    </source>
</evidence>
<dbReference type="PANTHER" id="PTHR37306">
    <property type="entry name" value="COLICIN V PRODUCTION PROTEIN"/>
    <property type="match status" value="1"/>
</dbReference>
<accession>A0AAE3XLD3</accession>
<name>A0AAE3XLD3_9BACT</name>
<dbReference type="Proteomes" id="UP001185092">
    <property type="component" value="Unassembled WGS sequence"/>
</dbReference>